<dbReference type="eggNOG" id="COG1520">
    <property type="taxonomic scope" value="Bacteria"/>
</dbReference>
<dbReference type="NCBIfam" id="TIGR03300">
    <property type="entry name" value="assembly_YfgL"/>
    <property type="match status" value="1"/>
</dbReference>
<dbReference type="GO" id="GO:0009279">
    <property type="term" value="C:cell outer membrane"/>
    <property type="evidence" value="ECO:0007669"/>
    <property type="project" value="UniProtKB-SubCell"/>
</dbReference>
<accession>A0YCF4</accession>
<evidence type="ECO:0000256" key="4">
    <source>
        <dbReference type="HAMAP-Rule" id="MF_00923"/>
    </source>
</evidence>
<dbReference type="InterPro" id="IPR015943">
    <property type="entry name" value="WD40/YVTN_repeat-like_dom_sf"/>
</dbReference>
<feature type="signal peptide" evidence="5">
    <location>
        <begin position="1"/>
        <end position="21"/>
    </location>
</feature>
<name>A0YCF4_9GAMM</name>
<organism evidence="7 8">
    <name type="scientific">marine gamma proteobacterium HTCC2143</name>
    <dbReference type="NCBI Taxonomy" id="247633"/>
    <lineage>
        <taxon>Bacteria</taxon>
        <taxon>Pseudomonadati</taxon>
        <taxon>Pseudomonadota</taxon>
        <taxon>Gammaproteobacteria</taxon>
        <taxon>Cellvibrionales</taxon>
        <taxon>Spongiibacteraceae</taxon>
        <taxon>BD1-7 clade</taxon>
    </lineage>
</organism>
<proteinExistence type="inferred from homology"/>
<dbReference type="InterPro" id="IPR017687">
    <property type="entry name" value="BamB"/>
</dbReference>
<keyword evidence="2 4" id="KW-0472">Membrane</keyword>
<keyword evidence="8" id="KW-1185">Reference proteome</keyword>
<dbReference type="Pfam" id="PF13360">
    <property type="entry name" value="PQQ_2"/>
    <property type="match status" value="1"/>
</dbReference>
<gene>
    <name evidence="4" type="primary">bamB</name>
    <name evidence="7" type="ORF">GP2143_07984</name>
</gene>
<dbReference type="GO" id="GO:0051205">
    <property type="term" value="P:protein insertion into membrane"/>
    <property type="evidence" value="ECO:0007669"/>
    <property type="project" value="UniProtKB-UniRule"/>
</dbReference>
<comment type="function">
    <text evidence="4">Part of the outer membrane protein assembly complex, which is involved in assembly and insertion of beta-barrel proteins into the outer membrane.</text>
</comment>
<keyword evidence="1 4" id="KW-0732">Signal</keyword>
<evidence type="ECO:0000256" key="3">
    <source>
        <dbReference type="ARBA" id="ARBA00023237"/>
    </source>
</evidence>
<dbReference type="SMART" id="SM00564">
    <property type="entry name" value="PQQ"/>
    <property type="match status" value="7"/>
</dbReference>
<comment type="subunit">
    <text evidence="4">Part of the Bam complex.</text>
</comment>
<dbReference type="STRING" id="247633.GP2143_07984"/>
<comment type="caution">
    <text evidence="7">The sequence shown here is derived from an EMBL/GenBank/DDBJ whole genome shotgun (WGS) entry which is preliminary data.</text>
</comment>
<dbReference type="Proteomes" id="UP000004931">
    <property type="component" value="Unassembled WGS sequence"/>
</dbReference>
<dbReference type="InterPro" id="IPR002372">
    <property type="entry name" value="PQQ_rpt_dom"/>
</dbReference>
<comment type="similarity">
    <text evidence="4">Belongs to the BamB family.</text>
</comment>
<dbReference type="PANTHER" id="PTHR34512">
    <property type="entry name" value="CELL SURFACE PROTEIN"/>
    <property type="match status" value="1"/>
</dbReference>
<evidence type="ECO:0000313" key="7">
    <source>
        <dbReference type="EMBL" id="EAW31473.1"/>
    </source>
</evidence>
<dbReference type="GO" id="GO:0043165">
    <property type="term" value="P:Gram-negative-bacterium-type cell outer membrane assembly"/>
    <property type="evidence" value="ECO:0007669"/>
    <property type="project" value="UniProtKB-UniRule"/>
</dbReference>
<keyword evidence="4" id="KW-0564">Palmitate</keyword>
<dbReference type="InterPro" id="IPR018391">
    <property type="entry name" value="PQQ_b-propeller_rpt"/>
</dbReference>
<dbReference type="PANTHER" id="PTHR34512:SF30">
    <property type="entry name" value="OUTER MEMBRANE PROTEIN ASSEMBLY FACTOR BAMB"/>
    <property type="match status" value="1"/>
</dbReference>
<comment type="subcellular location">
    <subcellularLocation>
        <location evidence="4">Cell outer membrane</location>
        <topology evidence="4">Lipid-anchor</topology>
    </subcellularLocation>
</comment>
<reference evidence="7 8" key="1">
    <citation type="journal article" date="2010" name="J. Bacteriol.">
        <title>Genome sequence of the oligotrophic marine Gammaproteobacterium HTCC2143, isolated from the Oregon Coast.</title>
        <authorList>
            <person name="Oh H.M."/>
            <person name="Kang I."/>
            <person name="Ferriera S."/>
            <person name="Giovannoni S.J."/>
            <person name="Cho J.C."/>
        </authorList>
    </citation>
    <scope>NUCLEOTIDE SEQUENCE [LARGE SCALE GENOMIC DNA]</scope>
    <source>
        <strain evidence="7 8">HTCC2143</strain>
    </source>
</reference>
<evidence type="ECO:0000256" key="5">
    <source>
        <dbReference type="SAM" id="SignalP"/>
    </source>
</evidence>
<keyword evidence="4" id="KW-0449">Lipoprotein</keyword>
<protein>
    <recommendedName>
        <fullName evidence="4">Outer membrane protein assembly factor BamB</fullName>
    </recommendedName>
</protein>
<dbReference type="AlphaFoldDB" id="A0YCF4"/>
<feature type="domain" description="Pyrrolo-quinoline quinone repeat" evidence="6">
    <location>
        <begin position="80"/>
        <end position="311"/>
    </location>
</feature>
<dbReference type="PROSITE" id="PS51257">
    <property type="entry name" value="PROKAR_LIPOPROTEIN"/>
    <property type="match status" value="1"/>
</dbReference>
<evidence type="ECO:0000256" key="1">
    <source>
        <dbReference type="ARBA" id="ARBA00022729"/>
    </source>
</evidence>
<dbReference type="InterPro" id="IPR011047">
    <property type="entry name" value="Quinoprotein_ADH-like_sf"/>
</dbReference>
<dbReference type="EMBL" id="AAVT01000003">
    <property type="protein sequence ID" value="EAW31473.1"/>
    <property type="molecule type" value="Genomic_DNA"/>
</dbReference>
<keyword evidence="3 4" id="KW-0998">Cell outer membrane</keyword>
<evidence type="ECO:0000256" key="2">
    <source>
        <dbReference type="ARBA" id="ARBA00023136"/>
    </source>
</evidence>
<evidence type="ECO:0000313" key="8">
    <source>
        <dbReference type="Proteomes" id="UP000004931"/>
    </source>
</evidence>
<sequence length="388" mass="41688">MVLMTKLYKLAALLAVTLLMAACGSFDGEEEQGPAPLLDFDIERKFVKVWSTSVGDGQGYLYNRLTPVVDGETIYVAASDGQVDAISKSTGKTLWSNSVDKFVVGGIGVGDDILLLGTVKGEVIALNKSDGELIWTEKVGGEILAAPQTDNARVYVQTFDGQLIGLDIETGERVWSYRHTLPVLTLRGTSTPLIFRNAIIAGFANGQVVSFDAETGAVRWSVRVAVAKGDSEIQRIIDIDSAIFEDNGTVYTVSYQGKIAAIEPASGRKLWSNDASSHVGMSSGFGNIYVSGEDGSVTAFEKSGQGARWAQTVFSRRKLSGSATLSSYVIVGDFEGYIHALSQVDGHIAARTRVDSSGIQVDLQTFDNKLLVYSNDGKLVAYKLEEPK</sequence>
<dbReference type="SUPFAM" id="SSF50998">
    <property type="entry name" value="Quinoprotein alcohol dehydrogenase-like"/>
    <property type="match status" value="1"/>
</dbReference>
<dbReference type="HAMAP" id="MF_00923">
    <property type="entry name" value="OM_assembly_BamB"/>
    <property type="match status" value="1"/>
</dbReference>
<evidence type="ECO:0000259" key="6">
    <source>
        <dbReference type="Pfam" id="PF13360"/>
    </source>
</evidence>
<dbReference type="Gene3D" id="2.130.10.10">
    <property type="entry name" value="YVTN repeat-like/Quinoprotein amine dehydrogenase"/>
    <property type="match status" value="1"/>
</dbReference>
<feature type="chain" id="PRO_5009006500" description="Outer membrane protein assembly factor BamB" evidence="5">
    <location>
        <begin position="22"/>
        <end position="388"/>
    </location>
</feature>